<reference evidence="4" key="1">
    <citation type="submission" date="2012-01" db="EMBL/GenBank/DDBJ databases">
        <authorList>
            <person name="Walter R."/>
            <person name="Schartl M."/>
            <person name="Warren W."/>
        </authorList>
    </citation>
    <scope>NUCLEOTIDE SEQUENCE [LARGE SCALE GENOMIC DNA]</scope>
    <source>
        <strain evidence="4">JP 163 A</strain>
    </source>
</reference>
<dbReference type="STRING" id="8083.ENSXMAP00000021315"/>
<name>A0A3B5PR00_XIPMA</name>
<dbReference type="PANTHER" id="PTHR46532">
    <property type="entry name" value="MALE FERTILITY FACTOR KL5"/>
    <property type="match status" value="1"/>
</dbReference>
<feature type="region of interest" description="Disordered" evidence="1">
    <location>
        <begin position="1"/>
        <end position="20"/>
    </location>
</feature>
<reference evidence="3" key="4">
    <citation type="submission" date="2025-09" db="UniProtKB">
        <authorList>
            <consortium name="Ensembl"/>
        </authorList>
    </citation>
    <scope>IDENTIFICATION</scope>
    <source>
        <strain evidence="3">JP 163 A</strain>
    </source>
</reference>
<dbReference type="InParanoid" id="A0A3B5PR00"/>
<dbReference type="GeneTree" id="ENSGT00940000158992"/>
<dbReference type="GO" id="GO:0051959">
    <property type="term" value="F:dynein light intermediate chain binding"/>
    <property type="evidence" value="ECO:0007669"/>
    <property type="project" value="InterPro"/>
</dbReference>
<dbReference type="Pfam" id="PF08385">
    <property type="entry name" value="DHC_N1"/>
    <property type="match status" value="1"/>
</dbReference>
<evidence type="ECO:0000313" key="4">
    <source>
        <dbReference type="Proteomes" id="UP000002852"/>
    </source>
</evidence>
<sequence length="452" mass="51536">LWDSAPSRTGGGETGPLQPTSPQFANCTSCLVQVYKKEREERRNLLTSSHKYMFEIIACELSLTPSAVEEFVLDSPSLAAFDNFFAAGGCKTISFVYQESDPPGVECGRTHQGLAALEKGRRLFLADLSKTCLTGICCYFDRTDVNDPQICFSVIDATEGLLKGLRNAYGFLLPILEAQDSWGALDQSKHGEKTKKIYIYIYIYTYYFLSVLPDLHIRNTSVVHLSKPSGVNFSKLTCLEEMKAAASDFEEVQRLEEILRRWCKEIEQVLTEDDQLRKIDAEGPLSELEYWKKKHSKFSSIVNHMKSEECNAVVMVLHIRRSKMIKVWRDLDKRITDRVNESKDYLKFLSTLEKVLQALYNNDPDSLIKSVHSLVNAVELVHRVPLFRNINEKMPSLLIKVTNQLVTACRAHITDHGKSLIWDQDSEQLMRKMQVTVIKMAESQIKCCSHMK</sequence>
<evidence type="ECO:0000259" key="2">
    <source>
        <dbReference type="Pfam" id="PF08385"/>
    </source>
</evidence>
<feature type="domain" description="Dynein heavy chain tail" evidence="2">
    <location>
        <begin position="252"/>
        <end position="437"/>
    </location>
</feature>
<dbReference type="Proteomes" id="UP000002852">
    <property type="component" value="Unassembled WGS sequence"/>
</dbReference>
<dbReference type="PANTHER" id="PTHR46532:SF11">
    <property type="entry name" value="DYNEIN AXONEMAL HEAVY CHAIN 12"/>
    <property type="match status" value="1"/>
</dbReference>
<dbReference type="AlphaFoldDB" id="A0A3B5PR00"/>
<organism evidence="3 4">
    <name type="scientific">Xiphophorus maculatus</name>
    <name type="common">Southern platyfish</name>
    <name type="synonym">Platypoecilus maculatus</name>
    <dbReference type="NCBI Taxonomy" id="8083"/>
    <lineage>
        <taxon>Eukaryota</taxon>
        <taxon>Metazoa</taxon>
        <taxon>Chordata</taxon>
        <taxon>Craniata</taxon>
        <taxon>Vertebrata</taxon>
        <taxon>Euteleostomi</taxon>
        <taxon>Actinopterygii</taxon>
        <taxon>Neopterygii</taxon>
        <taxon>Teleostei</taxon>
        <taxon>Neoteleostei</taxon>
        <taxon>Acanthomorphata</taxon>
        <taxon>Ovalentaria</taxon>
        <taxon>Atherinomorphae</taxon>
        <taxon>Cyprinodontiformes</taxon>
        <taxon>Poeciliidae</taxon>
        <taxon>Poeciliinae</taxon>
        <taxon>Xiphophorus</taxon>
    </lineage>
</organism>
<keyword evidence="4" id="KW-1185">Reference proteome</keyword>
<proteinExistence type="predicted"/>
<evidence type="ECO:0000313" key="3">
    <source>
        <dbReference type="Ensembl" id="ENSXMAP00000021315.1"/>
    </source>
</evidence>
<dbReference type="Ensembl" id="ENSXMAT00000022567.1">
    <property type="protein sequence ID" value="ENSXMAP00000021315.1"/>
    <property type="gene ID" value="ENSXMAG00000023540.1"/>
</dbReference>
<dbReference type="InterPro" id="IPR026983">
    <property type="entry name" value="DHC"/>
</dbReference>
<reference evidence="3" key="3">
    <citation type="submission" date="2025-08" db="UniProtKB">
        <authorList>
            <consortium name="Ensembl"/>
        </authorList>
    </citation>
    <scope>IDENTIFICATION</scope>
    <source>
        <strain evidence="3">JP 163 A</strain>
    </source>
</reference>
<protein>
    <recommendedName>
        <fullName evidence="2">Dynein heavy chain tail domain-containing protein</fullName>
    </recommendedName>
</protein>
<dbReference type="GO" id="GO:0007018">
    <property type="term" value="P:microtubule-based movement"/>
    <property type="evidence" value="ECO:0007669"/>
    <property type="project" value="InterPro"/>
</dbReference>
<evidence type="ECO:0000256" key="1">
    <source>
        <dbReference type="SAM" id="MobiDB-lite"/>
    </source>
</evidence>
<dbReference type="OMA" id="YNNDPDS"/>
<dbReference type="GO" id="GO:0005858">
    <property type="term" value="C:axonemal dynein complex"/>
    <property type="evidence" value="ECO:0007669"/>
    <property type="project" value="TreeGrafter"/>
</dbReference>
<dbReference type="GO" id="GO:0045505">
    <property type="term" value="F:dynein intermediate chain binding"/>
    <property type="evidence" value="ECO:0007669"/>
    <property type="project" value="InterPro"/>
</dbReference>
<dbReference type="InterPro" id="IPR013594">
    <property type="entry name" value="Dynein_heavy_tail"/>
</dbReference>
<reference evidence="4" key="2">
    <citation type="journal article" date="2013" name="Nat. Genet.">
        <title>The genome of the platyfish, Xiphophorus maculatus, provides insights into evolutionary adaptation and several complex traits.</title>
        <authorList>
            <person name="Schartl M."/>
            <person name="Walter R.B."/>
            <person name="Shen Y."/>
            <person name="Garcia T."/>
            <person name="Catchen J."/>
            <person name="Amores A."/>
            <person name="Braasch I."/>
            <person name="Chalopin D."/>
            <person name="Volff J.N."/>
            <person name="Lesch K.P."/>
            <person name="Bisazza A."/>
            <person name="Minx P."/>
            <person name="Hillier L."/>
            <person name="Wilson R.K."/>
            <person name="Fuerstenberg S."/>
            <person name="Boore J."/>
            <person name="Searle S."/>
            <person name="Postlethwait J.H."/>
            <person name="Warren W.C."/>
        </authorList>
    </citation>
    <scope>NUCLEOTIDE SEQUENCE [LARGE SCALE GENOMIC DNA]</scope>
    <source>
        <strain evidence="4">JP 163 A</strain>
    </source>
</reference>
<accession>A0A3B5PR00</accession>